<evidence type="ECO:0000256" key="2">
    <source>
        <dbReference type="ARBA" id="ARBA00022649"/>
    </source>
</evidence>
<evidence type="ECO:0000313" key="8">
    <source>
        <dbReference type="Proteomes" id="UP000501387"/>
    </source>
</evidence>
<keyword evidence="4" id="KW-0012">Acyltransferase</keyword>
<protein>
    <submittedName>
        <fullName evidence="7">GNAT family N-acetyltransferase</fullName>
    </submittedName>
</protein>
<dbReference type="Pfam" id="PF13508">
    <property type="entry name" value="Acetyltransf_7"/>
    <property type="match status" value="1"/>
</dbReference>
<sequence>MSLERPRPIEAGDDVAHFESGEPALDRYLVTRALPNHVAGFARCYVSVDSETGSVAGFYTLSAVAIEHAELPGRARRNAPNPVPAVLLGRLAVDRAAQGAGLGRLLVRDALLSTLSAADRIGVRLLLVHALHGKAASFYSNFGFRPSPTDPLHLYVLLGDVRASLAKG</sequence>
<proteinExistence type="predicted"/>
<organism evidence="7 8">
    <name type="scientific">Leucobacter insecticola</name>
    <dbReference type="NCBI Taxonomy" id="2714934"/>
    <lineage>
        <taxon>Bacteria</taxon>
        <taxon>Bacillati</taxon>
        <taxon>Actinomycetota</taxon>
        <taxon>Actinomycetes</taxon>
        <taxon>Micrococcales</taxon>
        <taxon>Microbacteriaceae</taxon>
        <taxon>Leucobacter</taxon>
    </lineage>
</organism>
<dbReference type="GO" id="GO:0016747">
    <property type="term" value="F:acyltransferase activity, transferring groups other than amino-acyl groups"/>
    <property type="evidence" value="ECO:0007669"/>
    <property type="project" value="InterPro"/>
</dbReference>
<keyword evidence="2" id="KW-1277">Toxin-antitoxin system</keyword>
<keyword evidence="3 7" id="KW-0808">Transferase</keyword>
<comment type="catalytic activity">
    <reaction evidence="5">
        <text>glycyl-tRNA(Gly) + acetyl-CoA = N-acetylglycyl-tRNA(Gly) + CoA + H(+)</text>
        <dbReference type="Rhea" id="RHEA:81867"/>
        <dbReference type="Rhea" id="RHEA-COMP:9683"/>
        <dbReference type="Rhea" id="RHEA-COMP:19766"/>
        <dbReference type="ChEBI" id="CHEBI:15378"/>
        <dbReference type="ChEBI" id="CHEBI:57287"/>
        <dbReference type="ChEBI" id="CHEBI:57288"/>
        <dbReference type="ChEBI" id="CHEBI:78522"/>
        <dbReference type="ChEBI" id="CHEBI:232036"/>
    </reaction>
</comment>
<dbReference type="EMBL" id="CP049934">
    <property type="protein sequence ID" value="QIM16474.1"/>
    <property type="molecule type" value="Genomic_DNA"/>
</dbReference>
<dbReference type="Proteomes" id="UP000501387">
    <property type="component" value="Chromosome"/>
</dbReference>
<feature type="domain" description="N-acetyltransferase" evidence="6">
    <location>
        <begin position="13"/>
        <end position="168"/>
    </location>
</feature>
<dbReference type="SUPFAM" id="SSF55729">
    <property type="entry name" value="Acyl-CoA N-acyltransferases (Nat)"/>
    <property type="match status" value="1"/>
</dbReference>
<evidence type="ECO:0000256" key="3">
    <source>
        <dbReference type="ARBA" id="ARBA00022679"/>
    </source>
</evidence>
<dbReference type="KEGG" id="lins:G7067_08660"/>
<dbReference type="Gene3D" id="3.40.630.30">
    <property type="match status" value="1"/>
</dbReference>
<dbReference type="InterPro" id="IPR016181">
    <property type="entry name" value="Acyl_CoA_acyltransferase"/>
</dbReference>
<accession>A0A6G8FJD7</accession>
<dbReference type="PANTHER" id="PTHR36449:SF1">
    <property type="entry name" value="ACETYLTRANSFERASE"/>
    <property type="match status" value="1"/>
</dbReference>
<keyword evidence="1" id="KW-0678">Repressor</keyword>
<dbReference type="PANTHER" id="PTHR36449">
    <property type="entry name" value="ACETYLTRANSFERASE-RELATED"/>
    <property type="match status" value="1"/>
</dbReference>
<dbReference type="InterPro" id="IPR000182">
    <property type="entry name" value="GNAT_dom"/>
</dbReference>
<dbReference type="AlphaFoldDB" id="A0A6G8FJD7"/>
<evidence type="ECO:0000256" key="4">
    <source>
        <dbReference type="ARBA" id="ARBA00023315"/>
    </source>
</evidence>
<evidence type="ECO:0000259" key="6">
    <source>
        <dbReference type="PROSITE" id="PS51186"/>
    </source>
</evidence>
<dbReference type="PROSITE" id="PS51186">
    <property type="entry name" value="GNAT"/>
    <property type="match status" value="1"/>
</dbReference>
<reference evidence="7 8" key="1">
    <citation type="submission" date="2020-03" db="EMBL/GenBank/DDBJ databases">
        <title>Leucobacter sp. nov., isolated from beetles.</title>
        <authorList>
            <person name="Hyun D.-W."/>
            <person name="Bae J.-W."/>
        </authorList>
    </citation>
    <scope>NUCLEOTIDE SEQUENCE [LARGE SCALE GENOMIC DNA]</scope>
    <source>
        <strain evidence="7 8">HDW9B</strain>
    </source>
</reference>
<gene>
    <name evidence="7" type="ORF">G7067_08660</name>
</gene>
<keyword evidence="8" id="KW-1185">Reference proteome</keyword>
<name>A0A6G8FJD7_9MICO</name>
<evidence type="ECO:0000256" key="5">
    <source>
        <dbReference type="ARBA" id="ARBA00049880"/>
    </source>
</evidence>
<evidence type="ECO:0000313" key="7">
    <source>
        <dbReference type="EMBL" id="QIM16474.1"/>
    </source>
</evidence>
<evidence type="ECO:0000256" key="1">
    <source>
        <dbReference type="ARBA" id="ARBA00022491"/>
    </source>
</evidence>